<dbReference type="Pfam" id="PF04888">
    <property type="entry name" value="SseC"/>
    <property type="match status" value="1"/>
</dbReference>
<proteinExistence type="inferred from homology"/>
<feature type="transmembrane region" description="Helical" evidence="6">
    <location>
        <begin position="407"/>
        <end position="431"/>
    </location>
</feature>
<keyword evidence="6" id="KW-0812">Transmembrane</keyword>
<comment type="subcellular location">
    <subcellularLocation>
        <location evidence="1">Host membrane</location>
        <topology evidence="1">Multi-pass membrane protein</topology>
    </subcellularLocation>
</comment>
<keyword evidence="9" id="KW-1185">Reference proteome</keyword>
<evidence type="ECO:0000313" key="8">
    <source>
        <dbReference type="EMBL" id="ORJ25893.1"/>
    </source>
</evidence>
<dbReference type="STRING" id="1646377.BS640_08365"/>
<dbReference type="RefSeq" id="WP_158086749.1">
    <property type="nucleotide sequence ID" value="NZ_MRWE01000011.1"/>
</dbReference>
<organism evidence="8 9">
    <name type="scientific">Rouxiella badensis</name>
    <dbReference type="NCBI Taxonomy" id="1646377"/>
    <lineage>
        <taxon>Bacteria</taxon>
        <taxon>Pseudomonadati</taxon>
        <taxon>Pseudomonadota</taxon>
        <taxon>Gammaproteobacteria</taxon>
        <taxon>Enterobacterales</taxon>
        <taxon>Yersiniaceae</taxon>
        <taxon>Rouxiella</taxon>
    </lineage>
</organism>
<dbReference type="EMBL" id="MRWE01000011">
    <property type="protein sequence ID" value="ORJ25893.1"/>
    <property type="molecule type" value="Genomic_DNA"/>
</dbReference>
<comment type="caution">
    <text evidence="8">The sequence shown here is derived from an EMBL/GenBank/DDBJ whole genome shotgun (WGS) entry which is preliminary data.</text>
</comment>
<evidence type="ECO:0000256" key="4">
    <source>
        <dbReference type="ARBA" id="ARBA00035640"/>
    </source>
</evidence>
<evidence type="ECO:0000256" key="3">
    <source>
        <dbReference type="ARBA" id="ARBA00023026"/>
    </source>
</evidence>
<gene>
    <name evidence="8" type="ORF">BS640_08365</name>
</gene>
<evidence type="ECO:0000256" key="6">
    <source>
        <dbReference type="SAM" id="Phobius"/>
    </source>
</evidence>
<evidence type="ECO:0000256" key="2">
    <source>
        <dbReference type="ARBA" id="ARBA00022870"/>
    </source>
</evidence>
<dbReference type="AlphaFoldDB" id="A0A1X0WGP7"/>
<keyword evidence="5" id="KW-0175">Coiled coil</keyword>
<accession>A0A1X0WGP7</accession>
<dbReference type="InterPro" id="IPR006972">
    <property type="entry name" value="BipB-like_C"/>
</dbReference>
<feature type="transmembrane region" description="Helical" evidence="6">
    <location>
        <begin position="325"/>
        <end position="358"/>
    </location>
</feature>
<keyword evidence="3" id="KW-0843">Virulence</keyword>
<keyword evidence="2" id="KW-1043">Host membrane</keyword>
<keyword evidence="6" id="KW-0472">Membrane</keyword>
<dbReference type="Gene3D" id="1.20.120.330">
    <property type="entry name" value="Nucleotidyltransferases domain 2"/>
    <property type="match status" value="2"/>
</dbReference>
<keyword evidence="6" id="KW-1133">Transmembrane helix</keyword>
<evidence type="ECO:0000259" key="7">
    <source>
        <dbReference type="Pfam" id="PF04888"/>
    </source>
</evidence>
<comment type="similarity">
    <text evidence="4">Belongs to the SctE/SipB/YopB family.</text>
</comment>
<feature type="domain" description="Translocator protein BipB-like C-terminal" evidence="7">
    <location>
        <begin position="264"/>
        <end position="582"/>
    </location>
</feature>
<name>A0A1X0WGP7_9GAMM</name>
<dbReference type="Proteomes" id="UP000192536">
    <property type="component" value="Unassembled WGS sequence"/>
</dbReference>
<sequence>MSETVILQKGPPLSVPETLKPKAADLSQEPPQSVEMSNIQAAAQQTAFKMMVIGLSETANLTLAASLKADIPRLALPTTPLNVEAKQPAGLSALVAGLMQIFADGNTHKLQNRLSQINALSLAKTASGLALLNEYIQANAESAQAIQEATADGDAFVTANKHYEGAKSDYEAAKDKLAGMNPSDIDYGKAQDSLNKATGKLSLASTALGIAKDKSIASASLATEKMLIVDGLWDKLQKQPNVDRVVLKTTNEQHLTGLAAMTLLLGTLSNLIGDNADKKLQASAKLSRQLQEARQKEMESKAKEQAEEIRKAEHLNKIMGCVGKILGGIIMAVSIVGAVFTGGASLALAAVGMALLIADPIVAKVTGKSITDRVMAPVLEHVIQPIMKFVAEKIKSFLNDLGVKDGIANIISTVTAAITVAVIMIAVGVVAKNVASALLKRIVPIMSKVINKVIQKTVPAAVRRTASKVSTSMSKSVARLGEQLGFKNDVVSLRSYGRNIDYAVMGAEVSKSTVETANSIQLGISTKKVADKEADIIVAMADVKFISKYLKQMIEIIDADNRAKLNIIETVSSINLARQQTNLSIVNLQRI</sequence>
<evidence type="ECO:0000256" key="5">
    <source>
        <dbReference type="SAM" id="Coils"/>
    </source>
</evidence>
<dbReference type="GO" id="GO:0033644">
    <property type="term" value="C:host cell membrane"/>
    <property type="evidence" value="ECO:0007669"/>
    <property type="project" value="UniProtKB-SubCell"/>
</dbReference>
<reference evidence="8 9" key="1">
    <citation type="journal article" date="2017" name="Int. J. Syst. Evol. Microbiol.">
        <title>Rouxiella badensis sp. nov. and Rouxiella silvae sp. nov. isolated from peat bog soil in Germany and emendation of the genus description.</title>
        <authorList>
            <person name="Le Fleche-Mateos A."/>
            <person name="Kugler J.H."/>
            <person name="Hansen S.H."/>
            <person name="Syldatk C."/>
            <person name="Hausmann R."/>
            <person name="Lomprez F."/>
            <person name="Vandenbogaert M."/>
            <person name="Manuguerra J.C."/>
            <person name="Grimont P.A."/>
        </authorList>
    </citation>
    <scope>NUCLEOTIDE SEQUENCE [LARGE SCALE GENOMIC DNA]</scope>
    <source>
        <strain evidence="8 9">DSM 100043</strain>
    </source>
</reference>
<evidence type="ECO:0000313" key="9">
    <source>
        <dbReference type="Proteomes" id="UP000192536"/>
    </source>
</evidence>
<protein>
    <recommendedName>
        <fullName evidence="7">Translocator protein BipB-like C-terminal domain-containing protein</fullName>
    </recommendedName>
</protein>
<evidence type="ECO:0000256" key="1">
    <source>
        <dbReference type="ARBA" id="ARBA00004301"/>
    </source>
</evidence>
<feature type="coiled-coil region" evidence="5">
    <location>
        <begin position="276"/>
        <end position="315"/>
    </location>
</feature>